<comment type="caution">
    <text evidence="2">The sequence shown here is derived from an EMBL/GenBank/DDBJ whole genome shotgun (WGS) entry which is preliminary data.</text>
</comment>
<reference evidence="2 3" key="1">
    <citation type="submission" date="2021-02" db="EMBL/GenBank/DDBJ databases">
        <title>Porcisia hertigi Genome sequencing and assembly.</title>
        <authorList>
            <person name="Almutairi H."/>
            <person name="Gatherer D."/>
        </authorList>
    </citation>
    <scope>NUCLEOTIDE SEQUENCE [LARGE SCALE GENOMIC DNA]</scope>
    <source>
        <strain evidence="2 3">C119</strain>
    </source>
</reference>
<dbReference type="Proteomes" id="UP000674318">
    <property type="component" value="Unassembled WGS sequence"/>
</dbReference>
<dbReference type="InterPro" id="IPR037151">
    <property type="entry name" value="AlkB-like_sf"/>
</dbReference>
<dbReference type="FunFam" id="2.60.120.590:FF:000030">
    <property type="entry name" value="2OG-Fe(II)_oxygenase_superfamily_-_putative"/>
    <property type="match status" value="1"/>
</dbReference>
<evidence type="ECO:0000259" key="1">
    <source>
        <dbReference type="PROSITE" id="PS51471"/>
    </source>
</evidence>
<organism evidence="2 3">
    <name type="scientific">Porcisia hertigi</name>
    <dbReference type="NCBI Taxonomy" id="2761500"/>
    <lineage>
        <taxon>Eukaryota</taxon>
        <taxon>Discoba</taxon>
        <taxon>Euglenozoa</taxon>
        <taxon>Kinetoplastea</taxon>
        <taxon>Metakinetoplastina</taxon>
        <taxon>Trypanosomatida</taxon>
        <taxon>Trypanosomatidae</taxon>
        <taxon>Leishmaniinae</taxon>
        <taxon>Porcisia</taxon>
    </lineage>
</organism>
<evidence type="ECO:0000313" key="3">
    <source>
        <dbReference type="Proteomes" id="UP000674318"/>
    </source>
</evidence>
<dbReference type="KEGG" id="phet:94290140"/>
<dbReference type="GO" id="GO:0016491">
    <property type="term" value="F:oxidoreductase activity"/>
    <property type="evidence" value="ECO:0007669"/>
    <property type="project" value="TreeGrafter"/>
</dbReference>
<dbReference type="PANTHER" id="PTHR12463">
    <property type="entry name" value="OXYGENASE-RELATED"/>
    <property type="match status" value="1"/>
</dbReference>
<protein>
    <recommendedName>
        <fullName evidence="1">Fe2OG dioxygenase domain-containing protein</fullName>
    </recommendedName>
</protein>
<sequence>MSFRDHETRLLPPLSLPPRQLKKVRISCKRWLSRFLTTAASAAGIDTHNDDWLGDLAASWFPPLEHATGFVALNGGILAGCTPYDLRQLLETHGLLNCAASADPQQLSHAPPTSTSGMLSPTSPSRCVLEYSSMLPFVLCRKPLRLPAEALQGSGGGGGGGGGASCCGISMMHVPLAELSRFVSSAATASSCPSVADPHNDDAPQDEAVQDVLLGSSSTVNGAGVDTASVKVMVLHVSSPASLWRGGSTSTSSAPMNKGCGFLYLVLCDIAAIRPYFHHLLQRPVIGVERLLLSPPSLWCRDARERRDAAHSSVSTQLSQPLFNGEPLLERRCTSRAVPEVPGLFLVEDFVTAEEEKTIWEELYAGRPQLQLEYLSRRRVAHFNRRFWYGVNTLTDEGVMVNQRPSFYAWMRARLQNDTAAGGVRIDGDYPLHPGDYECDQLTVNYYDYSEMGACGIAAHVDAHGAFDDTVLIVSLGSYTVMEFSRWDCPAGVAAPVGVYLAPRSLAVMTGEARYGWTHCIAEKRTDTLSELLPSFSRGNRISLTWRRGRTQRHTKAGCSFPALCDCDCE</sequence>
<dbReference type="Gene3D" id="2.60.120.590">
    <property type="entry name" value="Alpha-ketoglutarate-dependent dioxygenase AlkB-like"/>
    <property type="match status" value="1"/>
</dbReference>
<dbReference type="AlphaFoldDB" id="A0A836LB24"/>
<dbReference type="InterPro" id="IPR027450">
    <property type="entry name" value="AlkB-like"/>
</dbReference>
<dbReference type="OrthoDB" id="271595at2759"/>
<gene>
    <name evidence="2" type="ORF">JKF63_04069</name>
</gene>
<dbReference type="InterPro" id="IPR005123">
    <property type="entry name" value="Oxoglu/Fe-dep_dioxygenase_dom"/>
</dbReference>
<dbReference type="Pfam" id="PF13532">
    <property type="entry name" value="2OG-FeII_Oxy_2"/>
    <property type="match status" value="1"/>
</dbReference>
<dbReference type="EMBL" id="JAFJZO010000026">
    <property type="protein sequence ID" value="KAG5501800.1"/>
    <property type="molecule type" value="Genomic_DNA"/>
</dbReference>
<proteinExistence type="predicted"/>
<dbReference type="GeneID" id="94290140"/>
<dbReference type="SUPFAM" id="SSF51197">
    <property type="entry name" value="Clavaminate synthase-like"/>
    <property type="match status" value="1"/>
</dbReference>
<dbReference type="PANTHER" id="PTHR12463:SF1">
    <property type="entry name" value="2-OXOGLUTARATE AND FE-DEPENDENT OXYGENASE FAMILY PROTEIN"/>
    <property type="match status" value="1"/>
</dbReference>
<name>A0A836LB24_9TRYP</name>
<dbReference type="GO" id="GO:0070988">
    <property type="term" value="P:demethylation"/>
    <property type="evidence" value="ECO:0007669"/>
    <property type="project" value="InterPro"/>
</dbReference>
<dbReference type="GO" id="GO:0032451">
    <property type="term" value="F:demethylase activity"/>
    <property type="evidence" value="ECO:0007669"/>
    <property type="project" value="TreeGrafter"/>
</dbReference>
<dbReference type="RefSeq" id="XP_067756247.1">
    <property type="nucleotide sequence ID" value="XM_067900063.1"/>
</dbReference>
<dbReference type="PROSITE" id="PS51471">
    <property type="entry name" value="FE2OG_OXY"/>
    <property type="match status" value="1"/>
</dbReference>
<feature type="domain" description="Fe2OG dioxygenase" evidence="1">
    <location>
        <begin position="438"/>
        <end position="550"/>
    </location>
</feature>
<evidence type="ECO:0000313" key="2">
    <source>
        <dbReference type="EMBL" id="KAG5501800.1"/>
    </source>
</evidence>
<accession>A0A836LB24</accession>
<keyword evidence="3" id="KW-1185">Reference proteome</keyword>
<dbReference type="InterPro" id="IPR032857">
    <property type="entry name" value="ALKBH4"/>
</dbReference>